<dbReference type="InterPro" id="IPR013783">
    <property type="entry name" value="Ig-like_fold"/>
</dbReference>
<proteinExistence type="predicted"/>
<organism evidence="2 3">
    <name type="scientific">candidate division WWE3 bacterium</name>
    <dbReference type="NCBI Taxonomy" id="2053526"/>
    <lineage>
        <taxon>Bacteria</taxon>
        <taxon>Katanobacteria</taxon>
    </lineage>
</organism>
<dbReference type="GO" id="GO:0004180">
    <property type="term" value="F:carboxypeptidase activity"/>
    <property type="evidence" value="ECO:0007669"/>
    <property type="project" value="UniProtKB-KW"/>
</dbReference>
<accession>A0A3A4ZFD1</accession>
<keyword evidence="2" id="KW-0645">Protease</keyword>
<gene>
    <name evidence="2" type="ORF">C4561_01005</name>
</gene>
<evidence type="ECO:0000313" key="2">
    <source>
        <dbReference type="EMBL" id="RJR27849.1"/>
    </source>
</evidence>
<sequence length="175" mass="18778">MKSKVKFLPAFLLLLLLQPFVFSATLKLNRIGALDTGGMMYSEWWYTGVNPTFSGTAESNSSVTLDAGENDYDTTSDGSGAWSIPTQLSAGDYTIVIAQGSESYTFTLHLGQNLPADLGGTTQTTESTGAVPTTGFNQTVALSFGIGVMLLASYLYISSDTNKKAAFERRIIKED</sequence>
<evidence type="ECO:0000256" key="1">
    <source>
        <dbReference type="SAM" id="Phobius"/>
    </source>
</evidence>
<keyword evidence="2" id="KW-0121">Carboxypeptidase</keyword>
<dbReference type="Proteomes" id="UP000265540">
    <property type="component" value="Unassembled WGS sequence"/>
</dbReference>
<feature type="transmembrane region" description="Helical" evidence="1">
    <location>
        <begin position="140"/>
        <end position="157"/>
    </location>
</feature>
<keyword evidence="2" id="KW-0378">Hydrolase</keyword>
<evidence type="ECO:0000313" key="3">
    <source>
        <dbReference type="Proteomes" id="UP000265540"/>
    </source>
</evidence>
<reference evidence="2 3" key="1">
    <citation type="journal article" date="2017" name="ISME J.">
        <title>Energy and carbon metabolisms in a deep terrestrial subsurface fluid microbial community.</title>
        <authorList>
            <person name="Momper L."/>
            <person name="Jungbluth S.P."/>
            <person name="Lee M.D."/>
            <person name="Amend J.P."/>
        </authorList>
    </citation>
    <scope>NUCLEOTIDE SEQUENCE [LARGE SCALE GENOMIC DNA]</scope>
    <source>
        <strain evidence="2">SURF_46</strain>
    </source>
</reference>
<keyword evidence="1" id="KW-1133">Transmembrane helix</keyword>
<comment type="caution">
    <text evidence="2">The sequence shown here is derived from an EMBL/GenBank/DDBJ whole genome shotgun (WGS) entry which is preliminary data.</text>
</comment>
<keyword evidence="1" id="KW-0472">Membrane</keyword>
<keyword evidence="1" id="KW-0812">Transmembrane</keyword>
<dbReference type="EMBL" id="QZJF01000006">
    <property type="protein sequence ID" value="RJR27849.1"/>
    <property type="molecule type" value="Genomic_DNA"/>
</dbReference>
<dbReference type="Gene3D" id="2.60.40.10">
    <property type="entry name" value="Immunoglobulins"/>
    <property type="match status" value="1"/>
</dbReference>
<dbReference type="AlphaFoldDB" id="A0A3A4ZFD1"/>
<protein>
    <submittedName>
        <fullName evidence="2">Carboxypeptidase regulatory-like domain-containing protein</fullName>
    </submittedName>
</protein>
<name>A0A3A4ZFD1_UNCKA</name>